<keyword evidence="3" id="KW-0645">Protease</keyword>
<dbReference type="STRING" id="570519.SAMN04488116_0813"/>
<evidence type="ECO:0000259" key="2">
    <source>
        <dbReference type="Pfam" id="PF00144"/>
    </source>
</evidence>
<keyword evidence="3" id="KW-0121">Carboxypeptidase</keyword>
<dbReference type="GO" id="GO:0004180">
    <property type="term" value="F:carboxypeptidase activity"/>
    <property type="evidence" value="ECO:0007669"/>
    <property type="project" value="UniProtKB-KW"/>
</dbReference>
<dbReference type="PANTHER" id="PTHR46825:SF9">
    <property type="entry name" value="BETA-LACTAMASE-RELATED DOMAIN-CONTAINING PROTEIN"/>
    <property type="match status" value="1"/>
</dbReference>
<evidence type="ECO:0000313" key="4">
    <source>
        <dbReference type="Proteomes" id="UP000184532"/>
    </source>
</evidence>
<name>A0A1M5IMW5_9FLAO</name>
<dbReference type="EMBL" id="FQWL01000001">
    <property type="protein sequence ID" value="SHG29586.1"/>
    <property type="molecule type" value="Genomic_DNA"/>
</dbReference>
<dbReference type="SUPFAM" id="SSF56601">
    <property type="entry name" value="beta-lactamase/transpeptidase-like"/>
    <property type="match status" value="1"/>
</dbReference>
<keyword evidence="1" id="KW-0732">Signal</keyword>
<keyword evidence="4" id="KW-1185">Reference proteome</keyword>
<organism evidence="3 4">
    <name type="scientific">Flagellimonas flava</name>
    <dbReference type="NCBI Taxonomy" id="570519"/>
    <lineage>
        <taxon>Bacteria</taxon>
        <taxon>Pseudomonadati</taxon>
        <taxon>Bacteroidota</taxon>
        <taxon>Flavobacteriia</taxon>
        <taxon>Flavobacteriales</taxon>
        <taxon>Flavobacteriaceae</taxon>
        <taxon>Flagellimonas</taxon>
    </lineage>
</organism>
<dbReference type="RefSeq" id="WP_131819040.1">
    <property type="nucleotide sequence ID" value="NZ_FQWL01000001.1"/>
</dbReference>
<reference evidence="4" key="1">
    <citation type="submission" date="2016-11" db="EMBL/GenBank/DDBJ databases">
        <authorList>
            <person name="Varghese N."/>
            <person name="Submissions S."/>
        </authorList>
    </citation>
    <scope>NUCLEOTIDE SEQUENCE [LARGE SCALE GENOMIC DNA]</scope>
    <source>
        <strain evidence="4">DSM 22638</strain>
    </source>
</reference>
<dbReference type="AlphaFoldDB" id="A0A1M5IMW5"/>
<dbReference type="Proteomes" id="UP000184532">
    <property type="component" value="Unassembled WGS sequence"/>
</dbReference>
<evidence type="ECO:0000313" key="3">
    <source>
        <dbReference type="EMBL" id="SHG29586.1"/>
    </source>
</evidence>
<gene>
    <name evidence="3" type="ORF">SAMN04488116_0813</name>
</gene>
<proteinExistence type="predicted"/>
<dbReference type="InterPro" id="IPR001466">
    <property type="entry name" value="Beta-lactam-related"/>
</dbReference>
<feature type="domain" description="Beta-lactamase-related" evidence="2">
    <location>
        <begin position="61"/>
        <end position="355"/>
    </location>
</feature>
<dbReference type="OrthoDB" id="9793489at2"/>
<feature type="chain" id="PRO_5012364121" evidence="1">
    <location>
        <begin position="25"/>
        <end position="380"/>
    </location>
</feature>
<feature type="signal peptide" evidence="1">
    <location>
        <begin position="1"/>
        <end position="24"/>
    </location>
</feature>
<evidence type="ECO:0000256" key="1">
    <source>
        <dbReference type="SAM" id="SignalP"/>
    </source>
</evidence>
<accession>A0A1M5IMW5</accession>
<sequence length="380" mass="43111">MKKIKLTIVLAAIACGLALSLSYSQQPQKKLAKIQEYMDDAAKEKLVGVSIYIKSPKLGTWVGTSGYSNLEQKTPLDKDNIFGLASIGKMYIAVAVLKLVQDGKIGLDDKIEKYLPQEIIEGFPTAKDVTVRNLLGHTSGLYNYNRNPKLNELYLTGNLKLDTLSHMDALRDYAYGITEHTKPLGEYKYSSTNYLLLSMIMDKVVPEGHSSYMRKELIEKYGLKDTYYKETPPERLVEHYGDINEDGITENLSAETIETTNWYSGDDGVYSTVEEASRFLQKLMNGEILNENTLKEMMTWNDEKNPDYGLGLMADKSFPYKFLMGHSGRGIGITTDLYYFPKQDMTVAIFSNSGLRSASKDYGKVYFKMRKRIIKKLFLF</sequence>
<dbReference type="Pfam" id="PF00144">
    <property type="entry name" value="Beta-lactamase"/>
    <property type="match status" value="1"/>
</dbReference>
<dbReference type="InterPro" id="IPR050491">
    <property type="entry name" value="AmpC-like"/>
</dbReference>
<dbReference type="PANTHER" id="PTHR46825">
    <property type="entry name" value="D-ALANYL-D-ALANINE-CARBOXYPEPTIDASE/ENDOPEPTIDASE AMPH"/>
    <property type="match status" value="1"/>
</dbReference>
<dbReference type="InterPro" id="IPR012338">
    <property type="entry name" value="Beta-lactam/transpept-like"/>
</dbReference>
<keyword evidence="3" id="KW-0378">Hydrolase</keyword>
<protein>
    <submittedName>
        <fullName evidence="3">D-alanyl-D-alanine carboxypeptidase</fullName>
    </submittedName>
</protein>
<dbReference type="Gene3D" id="3.40.710.10">
    <property type="entry name" value="DD-peptidase/beta-lactamase superfamily"/>
    <property type="match status" value="1"/>
</dbReference>